<evidence type="ECO:0000256" key="1">
    <source>
        <dbReference type="ARBA" id="ARBA00007867"/>
    </source>
</evidence>
<organism evidence="8 9">
    <name type="scientific">Aciduliprofundum boonei (strain DSM 19572 / T469)</name>
    <dbReference type="NCBI Taxonomy" id="439481"/>
    <lineage>
        <taxon>Archaea</taxon>
        <taxon>Methanobacteriati</taxon>
        <taxon>Thermoplasmatota</taxon>
        <taxon>DHVE2 group</taxon>
        <taxon>Candidatus Aciduliprofundum</taxon>
    </lineage>
</organism>
<comment type="pathway">
    <text evidence="3">Amine and polyamine biosynthesis; spermidine biosynthesis; spermidine from putrescine: step 1/1.</text>
</comment>
<dbReference type="PROSITE" id="PS01330">
    <property type="entry name" value="PABS_1"/>
    <property type="match status" value="1"/>
</dbReference>
<dbReference type="InterPro" id="IPR001045">
    <property type="entry name" value="Spermi_synthase"/>
</dbReference>
<evidence type="ECO:0000256" key="5">
    <source>
        <dbReference type="RuleBase" id="RU003836"/>
    </source>
</evidence>
<dbReference type="Pfam" id="PF17284">
    <property type="entry name" value="Spermine_synt_N"/>
    <property type="match status" value="1"/>
</dbReference>
<name>D3TC35_ACIB4</name>
<evidence type="ECO:0000259" key="7">
    <source>
        <dbReference type="PROSITE" id="PS51006"/>
    </source>
</evidence>
<feature type="binding site" evidence="3">
    <location>
        <begin position="136"/>
        <end position="137"/>
    </location>
    <ligand>
        <name>S-methyl-5'-thioadenosine</name>
        <dbReference type="ChEBI" id="CHEBI:17509"/>
    </ligand>
</feature>
<dbReference type="NCBIfam" id="TIGR00417">
    <property type="entry name" value="speE"/>
    <property type="match status" value="1"/>
</dbReference>
<dbReference type="EC" id="2.5.1.16" evidence="3"/>
<dbReference type="Gene3D" id="3.40.50.150">
    <property type="entry name" value="Vaccinia Virus protein VP39"/>
    <property type="match status" value="1"/>
</dbReference>
<keyword evidence="2 3" id="KW-0808">Transferase</keyword>
<evidence type="ECO:0000256" key="6">
    <source>
        <dbReference type="RuleBase" id="RU003837"/>
    </source>
</evidence>
<dbReference type="HAMAP" id="MF_00198">
    <property type="entry name" value="Spermidine_synth"/>
    <property type="match status" value="1"/>
</dbReference>
<keyword evidence="9" id="KW-1185">Reference proteome</keyword>
<sequence>MELWYSEMHTKNIKIGFRIKEEIGHVHSDYQDIHLFDTYDYGKLLVIDGTVQMTERDEFIYHEMIVHPPLLTHRNPRKILIIGGGDGGAAREVLKHDVDEVHLVEIDEEVVKIARKHLPSVASSYENPKLHLHIENGIEFVKKNKNFDVIIIDSTDPVGPAEGLFTEEFYMNVKKSLADGGIISQQCGTPFYHPEEVCKVRRSLSKSFENVKIYLAYIPTYPSGMWSFVMASDEEIKLRRPLNFKTRYFNEEIYHSSMILPNFIQEECKKY</sequence>
<dbReference type="KEGG" id="abi:Aboo_0309"/>
<dbReference type="Gene3D" id="2.30.140.10">
    <property type="entry name" value="Spermidine synthase, tetramerisation domain"/>
    <property type="match status" value="1"/>
</dbReference>
<dbReference type="OrthoDB" id="10538at2157"/>
<dbReference type="AlphaFoldDB" id="D3TC35"/>
<dbReference type="Proteomes" id="UP000001400">
    <property type="component" value="Chromosome"/>
</dbReference>
<dbReference type="Pfam" id="PF01564">
    <property type="entry name" value="Spermine_synth"/>
    <property type="match status" value="1"/>
</dbReference>
<proteinExistence type="inferred from homology"/>
<evidence type="ECO:0000256" key="4">
    <source>
        <dbReference type="PROSITE-ProRule" id="PRU00354"/>
    </source>
</evidence>
<feature type="binding site" evidence="3">
    <location>
        <begin position="153"/>
        <end position="156"/>
    </location>
    <ligand>
        <name>spermidine</name>
        <dbReference type="ChEBI" id="CHEBI:57834"/>
    </ligand>
</feature>
<dbReference type="InterPro" id="IPR029063">
    <property type="entry name" value="SAM-dependent_MTases_sf"/>
</dbReference>
<dbReference type="NCBIfam" id="NF037959">
    <property type="entry name" value="MFS_SpdSyn"/>
    <property type="match status" value="1"/>
</dbReference>
<feature type="binding site" evidence="3">
    <location>
        <position position="160"/>
    </location>
    <ligand>
        <name>S-methyl-5'-thioadenosine</name>
        <dbReference type="ChEBI" id="CHEBI:17509"/>
    </ligand>
</feature>
<feature type="binding site" evidence="3">
    <location>
        <position position="105"/>
    </location>
    <ligand>
        <name>S-methyl-5'-thioadenosine</name>
        <dbReference type="ChEBI" id="CHEBI:17509"/>
    </ligand>
</feature>
<evidence type="ECO:0000256" key="2">
    <source>
        <dbReference type="ARBA" id="ARBA00022679"/>
    </source>
</evidence>
<comment type="function">
    <text evidence="3">Catalyzes the irreversible transfer of a propylamine group from the amino donor S-adenosylmethioninamine (decarboxy-AdoMet) to putrescine (1,4-diaminobutane) to yield spermidine.</text>
</comment>
<dbReference type="PROSITE" id="PS51006">
    <property type="entry name" value="PABS_2"/>
    <property type="match status" value="1"/>
</dbReference>
<evidence type="ECO:0000313" key="9">
    <source>
        <dbReference type="Proteomes" id="UP000001400"/>
    </source>
</evidence>
<feature type="domain" description="PABS" evidence="7">
    <location>
        <begin position="2"/>
        <end position="233"/>
    </location>
</feature>
<dbReference type="SUPFAM" id="SSF53335">
    <property type="entry name" value="S-adenosyl-L-methionine-dependent methyltransferases"/>
    <property type="match status" value="1"/>
</dbReference>
<comment type="catalytic activity">
    <reaction evidence="3 6">
        <text>S-adenosyl 3-(methylsulfanyl)propylamine + putrescine = S-methyl-5'-thioadenosine + spermidine + H(+)</text>
        <dbReference type="Rhea" id="RHEA:12721"/>
        <dbReference type="ChEBI" id="CHEBI:15378"/>
        <dbReference type="ChEBI" id="CHEBI:17509"/>
        <dbReference type="ChEBI" id="CHEBI:57443"/>
        <dbReference type="ChEBI" id="CHEBI:57834"/>
        <dbReference type="ChEBI" id="CHEBI:326268"/>
        <dbReference type="EC" id="2.5.1.16"/>
    </reaction>
</comment>
<feature type="active site" description="Proton acceptor" evidence="3 4">
    <location>
        <position position="153"/>
    </location>
</feature>
<protein>
    <recommendedName>
        <fullName evidence="3">Polyamine aminopropyltransferase</fullName>
    </recommendedName>
    <alternativeName>
        <fullName evidence="3">Putrescine aminopropyltransferase</fullName>
        <shortName evidence="3">PAPT</shortName>
    </alternativeName>
    <alternativeName>
        <fullName evidence="3">Spermidine synthase</fullName>
        <shortName evidence="3">SPDS</shortName>
        <shortName evidence="3">SPDSY</shortName>
        <ecNumber evidence="3">2.5.1.16</ecNumber>
    </alternativeName>
</protein>
<evidence type="ECO:0000256" key="3">
    <source>
        <dbReference type="HAMAP-Rule" id="MF_00198"/>
    </source>
</evidence>
<dbReference type="InterPro" id="IPR030374">
    <property type="entry name" value="PABS"/>
</dbReference>
<dbReference type="InterPro" id="IPR035246">
    <property type="entry name" value="Spermidine_synt_N"/>
</dbReference>
<keyword evidence="3 6" id="KW-0745">Spermidine biosynthesis</keyword>
<evidence type="ECO:0000313" key="8">
    <source>
        <dbReference type="EMBL" id="ADD08120.1"/>
    </source>
</evidence>
<feature type="binding site" evidence="3">
    <location>
        <position position="86"/>
    </location>
    <ligand>
        <name>spermidine</name>
        <dbReference type="ChEBI" id="CHEBI:57834"/>
    </ligand>
</feature>
<dbReference type="GO" id="GO:0004766">
    <property type="term" value="F:spermidine synthase activity"/>
    <property type="evidence" value="ECO:0007669"/>
    <property type="project" value="UniProtKB-UniRule"/>
</dbReference>
<dbReference type="PANTHER" id="PTHR11558:SF11">
    <property type="entry name" value="SPERMIDINE SYNTHASE"/>
    <property type="match status" value="1"/>
</dbReference>
<gene>
    <name evidence="3" type="primary">speE</name>
    <name evidence="8" type="ordered locus">Aboo_0309</name>
</gene>
<keyword evidence="3 4" id="KW-0620">Polyamine biosynthesis</keyword>
<comment type="similarity">
    <text evidence="1 3 5">Belongs to the spermidine/spermine synthase family.</text>
</comment>
<dbReference type="GeneID" id="8827251"/>
<dbReference type="HOGENOM" id="CLU_048199_0_0_2"/>
<dbReference type="UniPathway" id="UPA00248">
    <property type="reaction ID" value="UER00314"/>
</dbReference>
<accession>D3TC35</accession>
<dbReference type="NCBIfam" id="NF002010">
    <property type="entry name" value="PRK00811.1"/>
    <property type="match status" value="1"/>
</dbReference>
<dbReference type="InterPro" id="IPR037163">
    <property type="entry name" value="Spermidine_synt_N_sf"/>
</dbReference>
<feature type="binding site" evidence="3">
    <location>
        <position position="31"/>
    </location>
    <ligand>
        <name>S-methyl-5'-thioadenosine</name>
        <dbReference type="ChEBI" id="CHEBI:17509"/>
    </ligand>
</feature>
<dbReference type="PANTHER" id="PTHR11558">
    <property type="entry name" value="SPERMIDINE/SPERMINE SYNTHASE"/>
    <property type="match status" value="1"/>
</dbReference>
<dbReference type="InterPro" id="IPR030373">
    <property type="entry name" value="PABS_CS"/>
</dbReference>
<dbReference type="EMBL" id="CP001941">
    <property type="protein sequence ID" value="ADD08120.1"/>
    <property type="molecule type" value="Genomic_DNA"/>
</dbReference>
<feature type="binding site" evidence="3">
    <location>
        <position position="62"/>
    </location>
    <ligand>
        <name>spermidine</name>
        <dbReference type="ChEBI" id="CHEBI:57834"/>
    </ligand>
</feature>
<dbReference type="GO" id="GO:0008295">
    <property type="term" value="P:spermidine biosynthetic process"/>
    <property type="evidence" value="ECO:0007669"/>
    <property type="project" value="UniProtKB-UniRule"/>
</dbReference>
<reference evidence="8" key="1">
    <citation type="submission" date="2010-02" db="EMBL/GenBank/DDBJ databases">
        <title>Complete sequence of Aciduliprofundum boonei T469.</title>
        <authorList>
            <consortium name="US DOE Joint Genome Institute"/>
            <person name="Lucas S."/>
            <person name="Copeland A."/>
            <person name="Lapidus A."/>
            <person name="Cheng J.-F."/>
            <person name="Bruce D."/>
            <person name="Goodwin L."/>
            <person name="Pitluck S."/>
            <person name="Saunders E."/>
            <person name="Detter J.C."/>
            <person name="Han C."/>
            <person name="Tapia R."/>
            <person name="Land M."/>
            <person name="Hauser L."/>
            <person name="Kyrpides N."/>
            <person name="Mikhailova N."/>
            <person name="Flores G."/>
            <person name="Reysenbach A.-L."/>
            <person name="Woyke T."/>
        </authorList>
    </citation>
    <scope>NUCLEOTIDE SEQUENCE</scope>
    <source>
        <strain evidence="8">T469</strain>
    </source>
</reference>
<dbReference type="RefSeq" id="WP_012997098.1">
    <property type="nucleotide sequence ID" value="NC_013926.1"/>
</dbReference>
<comment type="subunit">
    <text evidence="3">Homodimer or homotetramer.</text>
</comment>